<protein>
    <submittedName>
        <fullName evidence="1">Uncharacterized protein</fullName>
    </submittedName>
</protein>
<sequence length="61" mass="7162">MPITFAPKGAETAVIDDCIDSGATRHSFGNFPYFFALIDKHFEEINEWVVYWWEKDAKYKD</sequence>
<name>A0A0F8YIF3_9ZZZZ</name>
<gene>
    <name evidence="1" type="ORF">LCGC14_3089600</name>
</gene>
<evidence type="ECO:0000313" key="1">
    <source>
        <dbReference type="EMBL" id="KKK53954.1"/>
    </source>
</evidence>
<reference evidence="1" key="1">
    <citation type="journal article" date="2015" name="Nature">
        <title>Complex archaea that bridge the gap between prokaryotes and eukaryotes.</title>
        <authorList>
            <person name="Spang A."/>
            <person name="Saw J.H."/>
            <person name="Jorgensen S.L."/>
            <person name="Zaremba-Niedzwiedzka K."/>
            <person name="Martijn J."/>
            <person name="Lind A.E."/>
            <person name="van Eijk R."/>
            <person name="Schleper C."/>
            <person name="Guy L."/>
            <person name="Ettema T.J."/>
        </authorList>
    </citation>
    <scope>NUCLEOTIDE SEQUENCE</scope>
</reference>
<proteinExistence type="predicted"/>
<dbReference type="EMBL" id="LAZR01066246">
    <property type="protein sequence ID" value="KKK53954.1"/>
    <property type="molecule type" value="Genomic_DNA"/>
</dbReference>
<dbReference type="AlphaFoldDB" id="A0A0F8YIF3"/>
<accession>A0A0F8YIF3</accession>
<comment type="caution">
    <text evidence="1">The sequence shown here is derived from an EMBL/GenBank/DDBJ whole genome shotgun (WGS) entry which is preliminary data.</text>
</comment>
<organism evidence="1">
    <name type="scientific">marine sediment metagenome</name>
    <dbReference type="NCBI Taxonomy" id="412755"/>
    <lineage>
        <taxon>unclassified sequences</taxon>
        <taxon>metagenomes</taxon>
        <taxon>ecological metagenomes</taxon>
    </lineage>
</organism>